<dbReference type="ExpressionAtlas" id="A0A2K3P6U9">
    <property type="expression patterns" value="baseline"/>
</dbReference>
<dbReference type="InterPro" id="IPR006876">
    <property type="entry name" value="LMBR1-like_membr_prot"/>
</dbReference>
<keyword evidence="3 6" id="KW-0812">Transmembrane</keyword>
<comment type="caution">
    <text evidence="7">The sequence shown here is derived from an EMBL/GenBank/DDBJ whole genome shotgun (WGS) entry which is preliminary data.</text>
</comment>
<name>A0A2K3P6U9_TRIPR</name>
<protein>
    <submittedName>
        <fullName evidence="7">LMBR1 integral membrane-like protein</fullName>
    </submittedName>
</protein>
<feature type="transmembrane region" description="Helical" evidence="6">
    <location>
        <begin position="6"/>
        <end position="24"/>
    </location>
</feature>
<evidence type="ECO:0000256" key="4">
    <source>
        <dbReference type="ARBA" id="ARBA00022989"/>
    </source>
</evidence>
<dbReference type="PANTHER" id="PTHR21355:SF18">
    <property type="entry name" value="LMBR1 INTEGRAL MEMBRANE-LIKE PROTEIN"/>
    <property type="match status" value="1"/>
</dbReference>
<dbReference type="PANTHER" id="PTHR21355">
    <property type="entry name" value="G-PROTEIN COUPLED RECEPTOR-ASSOCIATED PROTEIN LMBRD2"/>
    <property type="match status" value="1"/>
</dbReference>
<reference evidence="7 8" key="1">
    <citation type="journal article" date="2014" name="Am. J. Bot.">
        <title>Genome assembly and annotation for red clover (Trifolium pratense; Fabaceae).</title>
        <authorList>
            <person name="Istvanek J."/>
            <person name="Jaros M."/>
            <person name="Krenek A."/>
            <person name="Repkova J."/>
        </authorList>
    </citation>
    <scope>NUCLEOTIDE SEQUENCE [LARGE SCALE GENOMIC DNA]</scope>
    <source>
        <strain evidence="8">cv. Tatra</strain>
        <tissue evidence="7">Young leaves</tissue>
    </source>
</reference>
<reference evidence="7 8" key="2">
    <citation type="journal article" date="2017" name="Front. Plant Sci.">
        <title>Gene Classification and Mining of Molecular Markers Useful in Red Clover (Trifolium pratense) Breeding.</title>
        <authorList>
            <person name="Istvanek J."/>
            <person name="Dluhosova J."/>
            <person name="Dluhos P."/>
            <person name="Patkova L."/>
            <person name="Nedelnik J."/>
            <person name="Repkova J."/>
        </authorList>
    </citation>
    <scope>NUCLEOTIDE SEQUENCE [LARGE SCALE GENOMIC DNA]</scope>
    <source>
        <strain evidence="8">cv. Tatra</strain>
        <tissue evidence="7">Young leaves</tissue>
    </source>
</reference>
<evidence type="ECO:0000256" key="2">
    <source>
        <dbReference type="ARBA" id="ARBA00010487"/>
    </source>
</evidence>
<accession>A0A2K3P6U9</accession>
<keyword evidence="5 6" id="KW-0472">Membrane</keyword>
<feature type="transmembrane region" description="Helical" evidence="6">
    <location>
        <begin position="78"/>
        <end position="97"/>
    </location>
</feature>
<organism evidence="7 8">
    <name type="scientific">Trifolium pratense</name>
    <name type="common">Red clover</name>
    <dbReference type="NCBI Taxonomy" id="57577"/>
    <lineage>
        <taxon>Eukaryota</taxon>
        <taxon>Viridiplantae</taxon>
        <taxon>Streptophyta</taxon>
        <taxon>Embryophyta</taxon>
        <taxon>Tracheophyta</taxon>
        <taxon>Spermatophyta</taxon>
        <taxon>Magnoliopsida</taxon>
        <taxon>eudicotyledons</taxon>
        <taxon>Gunneridae</taxon>
        <taxon>Pentapetalae</taxon>
        <taxon>rosids</taxon>
        <taxon>fabids</taxon>
        <taxon>Fabales</taxon>
        <taxon>Fabaceae</taxon>
        <taxon>Papilionoideae</taxon>
        <taxon>50 kb inversion clade</taxon>
        <taxon>NPAAA clade</taxon>
        <taxon>Hologalegina</taxon>
        <taxon>IRL clade</taxon>
        <taxon>Trifolieae</taxon>
        <taxon>Trifolium</taxon>
    </lineage>
</organism>
<feature type="transmembrane region" description="Helical" evidence="6">
    <location>
        <begin position="31"/>
        <end position="58"/>
    </location>
</feature>
<evidence type="ECO:0000313" key="8">
    <source>
        <dbReference type="Proteomes" id="UP000236291"/>
    </source>
</evidence>
<evidence type="ECO:0000256" key="6">
    <source>
        <dbReference type="SAM" id="Phobius"/>
    </source>
</evidence>
<keyword evidence="4 6" id="KW-1133">Transmembrane helix</keyword>
<gene>
    <name evidence="7" type="ORF">L195_g007611</name>
</gene>
<evidence type="ECO:0000256" key="5">
    <source>
        <dbReference type="ARBA" id="ARBA00023136"/>
    </source>
</evidence>
<feature type="transmembrane region" description="Helical" evidence="6">
    <location>
        <begin position="109"/>
        <end position="130"/>
    </location>
</feature>
<proteinExistence type="inferred from homology"/>
<evidence type="ECO:0000313" key="7">
    <source>
        <dbReference type="EMBL" id="PNY11014.1"/>
    </source>
</evidence>
<dbReference type="STRING" id="57577.A0A2K3P6U9"/>
<dbReference type="AlphaFoldDB" id="A0A2K3P6U9"/>
<dbReference type="Proteomes" id="UP000236291">
    <property type="component" value="Unassembled WGS sequence"/>
</dbReference>
<dbReference type="EMBL" id="ASHM01004238">
    <property type="protein sequence ID" value="PNY11014.1"/>
    <property type="molecule type" value="Genomic_DNA"/>
</dbReference>
<sequence>MWVFYLISLPLTVAMVLFTLKYFAAPSVPLYVLFTVGYTWFVSLSIIILVPADIWVGFEDAGDFTVSERLKTSIHVNLVFYLILGSIGFFGLILLIMMHRHWSGSILGFAMACSNTFGLVTGAFLLGFGLSEIPKNVWRNADWTTRQKVLSHKIAKMAVELDDAHQELSNAIVQHWLNLVHVQGQAAAPAVAQATSKHMSRRDPLRPYMDIIDDILTQMFREDPSFTPQGGRLGGSDMDYDTDEKSMATLRRHLRGATEEYYRYKSEYMTYVLEALELEDTTKNYERRHITGWKYMSSIRPARTGKLGSLFDTLDASVGFPQACYPLMILTLVYLTGK</sequence>
<comment type="subcellular location">
    <subcellularLocation>
        <location evidence="1">Membrane</location>
        <topology evidence="1">Multi-pass membrane protein</topology>
    </subcellularLocation>
</comment>
<dbReference type="GO" id="GO:0016020">
    <property type="term" value="C:membrane"/>
    <property type="evidence" value="ECO:0007669"/>
    <property type="project" value="UniProtKB-SubCell"/>
</dbReference>
<evidence type="ECO:0000256" key="1">
    <source>
        <dbReference type="ARBA" id="ARBA00004141"/>
    </source>
</evidence>
<dbReference type="Pfam" id="PF04791">
    <property type="entry name" value="LMBR1"/>
    <property type="match status" value="1"/>
</dbReference>
<evidence type="ECO:0000256" key="3">
    <source>
        <dbReference type="ARBA" id="ARBA00022692"/>
    </source>
</evidence>
<dbReference type="InterPro" id="IPR051584">
    <property type="entry name" value="GPCR-associated_LMBR1"/>
</dbReference>
<comment type="similarity">
    <text evidence="2">Belongs to the LIMR family.</text>
</comment>